<dbReference type="Proteomes" id="UP001597079">
    <property type="component" value="Unassembled WGS sequence"/>
</dbReference>
<evidence type="ECO:0000313" key="2">
    <source>
        <dbReference type="EMBL" id="MFD1677502.1"/>
    </source>
</evidence>
<keyword evidence="3" id="KW-1185">Reference proteome</keyword>
<evidence type="ECO:0000259" key="1">
    <source>
        <dbReference type="Pfam" id="PF00149"/>
    </source>
</evidence>
<dbReference type="GO" id="GO:0016787">
    <property type="term" value="F:hydrolase activity"/>
    <property type="evidence" value="ECO:0007669"/>
    <property type="project" value="UniProtKB-KW"/>
</dbReference>
<dbReference type="SUPFAM" id="SSF56300">
    <property type="entry name" value="Metallo-dependent phosphatases"/>
    <property type="match status" value="1"/>
</dbReference>
<proteinExistence type="predicted"/>
<comment type="caution">
    <text evidence="2">The sequence shown here is derived from an EMBL/GenBank/DDBJ whole genome shotgun (WGS) entry which is preliminary data.</text>
</comment>
<accession>A0ABW4JMS0</accession>
<evidence type="ECO:0000313" key="3">
    <source>
        <dbReference type="Proteomes" id="UP001597079"/>
    </source>
</evidence>
<keyword evidence="2" id="KW-0378">Hydrolase</keyword>
<dbReference type="InterPro" id="IPR029052">
    <property type="entry name" value="Metallo-depent_PP-like"/>
</dbReference>
<organism evidence="2 3">
    <name type="scientific">Alicyclobacillus fodiniaquatilis</name>
    <dbReference type="NCBI Taxonomy" id="1661150"/>
    <lineage>
        <taxon>Bacteria</taxon>
        <taxon>Bacillati</taxon>
        <taxon>Bacillota</taxon>
        <taxon>Bacilli</taxon>
        <taxon>Bacillales</taxon>
        <taxon>Alicyclobacillaceae</taxon>
        <taxon>Alicyclobacillus</taxon>
    </lineage>
</organism>
<dbReference type="Pfam" id="PF00149">
    <property type="entry name" value="Metallophos"/>
    <property type="match status" value="1"/>
</dbReference>
<sequence length="301" mass="34685">MKKHLHPMETLIRIPGLQKEISIMQITDSHLTEVNAKDEKEIQQIAAERTKVFQSFDDVTSREIFAAHIRLCNGHHVDGAVFTGDIIDFPSHANLEGIKQEFETLKAPYLYTMGNHDWSYPHLAASDELRLRNYSKFRAWSHHAPGCEQLELGGVNLIAIDNSNYQVTPAQFHYVEEHAKRGPCLLFMHIPLYVPSLEPDVRQRWQAPIMMGATTWTTEEQQRWHVRDVDDSTATFRQWLLEGSSENIWGIFCGHVHFAHVDEYRKARYQYVTEPGFLGGCRLIQLKPADALDSHMSHRSV</sequence>
<reference evidence="3" key="1">
    <citation type="journal article" date="2019" name="Int. J. Syst. Evol. Microbiol.">
        <title>The Global Catalogue of Microorganisms (GCM) 10K type strain sequencing project: providing services to taxonomists for standard genome sequencing and annotation.</title>
        <authorList>
            <consortium name="The Broad Institute Genomics Platform"/>
            <consortium name="The Broad Institute Genome Sequencing Center for Infectious Disease"/>
            <person name="Wu L."/>
            <person name="Ma J."/>
        </authorList>
    </citation>
    <scope>NUCLEOTIDE SEQUENCE [LARGE SCALE GENOMIC DNA]</scope>
    <source>
        <strain evidence="3">CGMCC 1.12286</strain>
    </source>
</reference>
<dbReference type="EC" id="3.1.-.-" evidence="2"/>
<dbReference type="Gene3D" id="3.60.21.10">
    <property type="match status" value="1"/>
</dbReference>
<feature type="domain" description="Calcineurin-like phosphoesterase" evidence="1">
    <location>
        <begin position="22"/>
        <end position="211"/>
    </location>
</feature>
<dbReference type="RefSeq" id="WP_377945392.1">
    <property type="nucleotide sequence ID" value="NZ_JBHUCX010000092.1"/>
</dbReference>
<dbReference type="InterPro" id="IPR004843">
    <property type="entry name" value="Calcineurin-like_PHP"/>
</dbReference>
<protein>
    <submittedName>
        <fullName evidence="2">Metallophosphoesterase family protein</fullName>
        <ecNumber evidence="2">3.1.-.-</ecNumber>
    </submittedName>
</protein>
<gene>
    <name evidence="2" type="ORF">ACFSB2_22840</name>
</gene>
<name>A0ABW4JMS0_9BACL</name>
<dbReference type="EMBL" id="JBHUCX010000092">
    <property type="protein sequence ID" value="MFD1677502.1"/>
    <property type="molecule type" value="Genomic_DNA"/>
</dbReference>